<dbReference type="Gene3D" id="3.50.30.50">
    <property type="entry name" value="Putative cyclase"/>
    <property type="match status" value="1"/>
</dbReference>
<dbReference type="PANTHER" id="PTHR31118:SF12">
    <property type="entry name" value="CYCLASE-LIKE PROTEIN 2"/>
    <property type="match status" value="1"/>
</dbReference>
<proteinExistence type="predicted"/>
<dbReference type="PANTHER" id="PTHR31118">
    <property type="entry name" value="CYCLASE-LIKE PROTEIN 2"/>
    <property type="match status" value="1"/>
</dbReference>
<dbReference type="EMBL" id="LXQD01000328">
    <property type="protein sequence ID" value="RCJ21957.1"/>
    <property type="molecule type" value="Genomic_DNA"/>
</dbReference>
<dbReference type="InterPro" id="IPR007325">
    <property type="entry name" value="KFase/CYL"/>
</dbReference>
<reference evidence="1" key="1">
    <citation type="submission" date="2016-04" db="EMBL/GenBank/DDBJ databases">
        <authorList>
            <person name="Tabuchi Yagui T.R."/>
        </authorList>
    </citation>
    <scope>NUCLEOTIDE SEQUENCE [LARGE SCALE GENOMIC DNA]</scope>
    <source>
        <strain evidence="1">NIES-26</strain>
    </source>
</reference>
<dbReference type="GO" id="GO:0019441">
    <property type="term" value="P:L-tryptophan catabolic process to kynurenine"/>
    <property type="evidence" value="ECO:0007669"/>
    <property type="project" value="InterPro"/>
</dbReference>
<sequence length="270" mass="30486">MTELLNFNDANSSNRQLRIIDLSDTLQNDKDWSPWWARNSVTYQGHKFGRFAIWLLFGITPKYLRNRLGWANETIELSTHGTTHMDAPWHYAPTSEGKRAKTIDQVPLEWCYGDGVVLDMRHKEDGSAITIADVELALGKINYQLKPFDIVLIQTGNDRRLGSPEYFTHGCGVSAEATHWLIDKGIKVMGIDSWGWDVPLPIQAKQAKASGRKDIFWAAHFVGIDKEYCQLERLANLNQLPPYGFKVSAFPLKIKDASAGPSRVVGIIED</sequence>
<dbReference type="SUPFAM" id="SSF102198">
    <property type="entry name" value="Putative cyclase"/>
    <property type="match status" value="1"/>
</dbReference>
<comment type="caution">
    <text evidence="1">The sequence shown here is derived from an EMBL/GenBank/DDBJ whole genome shotgun (WGS) entry which is preliminary data.</text>
</comment>
<dbReference type="GO" id="GO:0004061">
    <property type="term" value="F:arylformamidase activity"/>
    <property type="evidence" value="ECO:0007669"/>
    <property type="project" value="InterPro"/>
</dbReference>
<dbReference type="InterPro" id="IPR037175">
    <property type="entry name" value="KFase_sf"/>
</dbReference>
<evidence type="ECO:0000313" key="2">
    <source>
        <dbReference type="Proteomes" id="UP000252107"/>
    </source>
</evidence>
<organism evidence="1 2">
    <name type="scientific">Nostoc minutum NIES-26</name>
    <dbReference type="NCBI Taxonomy" id="1844469"/>
    <lineage>
        <taxon>Bacteria</taxon>
        <taxon>Bacillati</taxon>
        <taxon>Cyanobacteriota</taxon>
        <taxon>Cyanophyceae</taxon>
        <taxon>Nostocales</taxon>
        <taxon>Nostocaceae</taxon>
        <taxon>Nostoc</taxon>
    </lineage>
</organism>
<evidence type="ECO:0000313" key="1">
    <source>
        <dbReference type="EMBL" id="RCJ21957.1"/>
    </source>
</evidence>
<protein>
    <submittedName>
        <fullName evidence="1">Cyclase</fullName>
    </submittedName>
</protein>
<dbReference type="AlphaFoldDB" id="A0A367QCP9"/>
<accession>A0A367QCP9</accession>
<dbReference type="Pfam" id="PF04199">
    <property type="entry name" value="Cyclase"/>
    <property type="match status" value="1"/>
</dbReference>
<name>A0A367QCP9_9NOSO</name>
<gene>
    <name evidence="1" type="ORF">A6770_04835</name>
</gene>
<keyword evidence="2" id="KW-1185">Reference proteome</keyword>
<dbReference type="Proteomes" id="UP000252107">
    <property type="component" value="Unassembled WGS sequence"/>
</dbReference>